<feature type="transmembrane region" description="Helical" evidence="1">
    <location>
        <begin position="9"/>
        <end position="27"/>
    </location>
</feature>
<keyword evidence="1" id="KW-0472">Membrane</keyword>
<dbReference type="EMBL" id="AGDV01000006">
    <property type="protein sequence ID" value="EMB34840.1"/>
    <property type="molecule type" value="Genomic_DNA"/>
</dbReference>
<evidence type="ECO:0000313" key="2">
    <source>
        <dbReference type="EMBL" id="EMB34840.1"/>
    </source>
</evidence>
<feature type="non-terminal residue" evidence="2">
    <location>
        <position position="28"/>
    </location>
</feature>
<proteinExistence type="predicted"/>
<dbReference type="PATRIC" id="fig|999432.5.peg.631"/>
<evidence type="ECO:0000256" key="1">
    <source>
        <dbReference type="SAM" id="Phobius"/>
    </source>
</evidence>
<gene>
    <name evidence="2" type="ORF">HMPREF9726_00606</name>
</gene>
<reference evidence="2" key="1">
    <citation type="submission" date="2012-01" db="EMBL/GenBank/DDBJ databases">
        <title>The Genome Sequence of Treponema denticola H-22.</title>
        <authorList>
            <consortium name="The Broad Institute Genome Sequencing Platform"/>
            <person name="Earl A."/>
            <person name="Ward D."/>
            <person name="Feldgarden M."/>
            <person name="Gevers D."/>
            <person name="Blanton J.M."/>
            <person name="Fenno C.J."/>
            <person name="Baranova O.V."/>
            <person name="Mathney J."/>
            <person name="Dewhirst F.E."/>
            <person name="Izard J."/>
            <person name="Young S.K."/>
            <person name="Zeng Q."/>
            <person name="Gargeya S."/>
            <person name="Fitzgerald M."/>
            <person name="Haas B."/>
            <person name="Abouelleil A."/>
            <person name="Alvarado L."/>
            <person name="Arachchi H.M."/>
            <person name="Berlin A."/>
            <person name="Chapman S.B."/>
            <person name="Gearin G."/>
            <person name="Goldberg J."/>
            <person name="Griggs A."/>
            <person name="Gujja S."/>
            <person name="Hansen M."/>
            <person name="Heiman D."/>
            <person name="Howarth C."/>
            <person name="Larimer J."/>
            <person name="Lui A."/>
            <person name="MacDonald P.J.P."/>
            <person name="McCowen C."/>
            <person name="Montmayeur A."/>
            <person name="Murphy C."/>
            <person name="Neiman D."/>
            <person name="Pearson M."/>
            <person name="Priest M."/>
            <person name="Roberts A."/>
            <person name="Saif S."/>
            <person name="Shea T."/>
            <person name="Sisk P."/>
            <person name="Stolte C."/>
            <person name="Sykes S."/>
            <person name="Wortman J."/>
            <person name="Nusbaum C."/>
            <person name="Birren B."/>
        </authorList>
    </citation>
    <scope>NUCLEOTIDE SEQUENCE [LARGE SCALE GENOMIC DNA]</scope>
    <source>
        <strain evidence="2">H-22</strain>
    </source>
</reference>
<dbReference type="AlphaFoldDB" id="A0A0E2E6E5"/>
<organism evidence="2">
    <name type="scientific">Treponema denticola H-22</name>
    <dbReference type="NCBI Taxonomy" id="999432"/>
    <lineage>
        <taxon>Bacteria</taxon>
        <taxon>Pseudomonadati</taxon>
        <taxon>Spirochaetota</taxon>
        <taxon>Spirochaetia</taxon>
        <taxon>Spirochaetales</taxon>
        <taxon>Treponemataceae</taxon>
        <taxon>Treponema</taxon>
    </lineage>
</organism>
<comment type="caution">
    <text evidence="2">The sequence shown here is derived from an EMBL/GenBank/DDBJ whole genome shotgun (WGS) entry which is preliminary data.</text>
</comment>
<name>A0A0E2E6E5_TREDN</name>
<sequence>MNKKIMKDLCILFILYIFVFFIISYTGK</sequence>
<keyword evidence="1" id="KW-0812">Transmembrane</keyword>
<keyword evidence="1" id="KW-1133">Transmembrane helix</keyword>
<dbReference type="Proteomes" id="UP000011705">
    <property type="component" value="Chromosome"/>
</dbReference>
<protein>
    <submittedName>
        <fullName evidence="2">Uncharacterized protein</fullName>
    </submittedName>
</protein>
<dbReference type="HOGENOM" id="CLU_216135_0_0_12"/>
<accession>A0A0E2E6E5</accession>